<feature type="transmembrane region" description="Helical" evidence="6">
    <location>
        <begin position="138"/>
        <end position="157"/>
    </location>
</feature>
<comment type="caution">
    <text evidence="7">The sequence shown here is derived from an EMBL/GenBank/DDBJ whole genome shotgun (WGS) entry which is preliminary data.</text>
</comment>
<organism evidence="7 8">
    <name type="scientific">Microcella alkaliphila</name>
    <dbReference type="NCBI Taxonomy" id="279828"/>
    <lineage>
        <taxon>Bacteria</taxon>
        <taxon>Bacillati</taxon>
        <taxon>Actinomycetota</taxon>
        <taxon>Actinomycetes</taxon>
        <taxon>Micrococcales</taxon>
        <taxon>Microbacteriaceae</taxon>
        <taxon>Microcella</taxon>
    </lineage>
</organism>
<dbReference type="EMBL" id="SGXT01000011">
    <property type="protein sequence ID" value="RZT63945.1"/>
    <property type="molecule type" value="Genomic_DNA"/>
</dbReference>
<evidence type="ECO:0000313" key="7">
    <source>
        <dbReference type="EMBL" id="RZT63945.1"/>
    </source>
</evidence>
<feature type="transmembrane region" description="Helical" evidence="6">
    <location>
        <begin position="62"/>
        <end position="92"/>
    </location>
</feature>
<dbReference type="InterPro" id="IPR002293">
    <property type="entry name" value="AA/rel_permease1"/>
</dbReference>
<feature type="transmembrane region" description="Helical" evidence="6">
    <location>
        <begin position="30"/>
        <end position="50"/>
    </location>
</feature>
<evidence type="ECO:0000256" key="5">
    <source>
        <dbReference type="ARBA" id="ARBA00023136"/>
    </source>
</evidence>
<comment type="subcellular location">
    <subcellularLocation>
        <location evidence="1">Cell membrane</location>
        <topology evidence="1">Multi-pass membrane protein</topology>
    </subcellularLocation>
</comment>
<reference evidence="7 8" key="1">
    <citation type="journal article" date="2015" name="Stand. Genomic Sci.">
        <title>Genomic Encyclopedia of Bacterial and Archaeal Type Strains, Phase III: the genomes of soil and plant-associated and newly described type strains.</title>
        <authorList>
            <person name="Whitman W.B."/>
            <person name="Woyke T."/>
            <person name="Klenk H.P."/>
            <person name="Zhou Y."/>
            <person name="Lilburn T.G."/>
            <person name="Beck B.J."/>
            <person name="De Vos P."/>
            <person name="Vandamme P."/>
            <person name="Eisen J.A."/>
            <person name="Garrity G."/>
            <person name="Hugenholtz P."/>
            <person name="Kyrpides N.C."/>
        </authorList>
    </citation>
    <scope>NUCLEOTIDE SEQUENCE [LARGE SCALE GENOMIC DNA]</scope>
    <source>
        <strain evidence="7 8">AC4r</strain>
    </source>
</reference>
<dbReference type="PANTHER" id="PTHR42770">
    <property type="entry name" value="AMINO ACID TRANSPORTER-RELATED"/>
    <property type="match status" value="1"/>
</dbReference>
<evidence type="ECO:0000256" key="1">
    <source>
        <dbReference type="ARBA" id="ARBA00004651"/>
    </source>
</evidence>
<evidence type="ECO:0000256" key="3">
    <source>
        <dbReference type="ARBA" id="ARBA00022692"/>
    </source>
</evidence>
<evidence type="ECO:0000313" key="8">
    <source>
        <dbReference type="Proteomes" id="UP000292408"/>
    </source>
</evidence>
<proteinExistence type="predicted"/>
<keyword evidence="5 6" id="KW-0472">Membrane</keyword>
<accession>A0A4Q7TSG0</accession>
<dbReference type="Gene3D" id="1.20.1740.10">
    <property type="entry name" value="Amino acid/polyamine transporter I"/>
    <property type="match status" value="1"/>
</dbReference>
<keyword evidence="3 6" id="KW-0812">Transmembrane</keyword>
<dbReference type="Pfam" id="PF13520">
    <property type="entry name" value="AA_permease_2"/>
    <property type="match status" value="1"/>
</dbReference>
<dbReference type="OrthoDB" id="8274074at2"/>
<keyword evidence="4 6" id="KW-1133">Transmembrane helix</keyword>
<dbReference type="Proteomes" id="UP000292408">
    <property type="component" value="Unassembled WGS sequence"/>
</dbReference>
<sequence length="472" mass="50157">MTTPTPHASGTDGAPGAHVRLRRVLKVPSLVLFGLVYMVPLTIFTTYGIVTELTGGRVPMAYAITLVAMLFTARSYARMAIAFPFAGSAYVYSQRSFGPGVGFLAGWSLMLDYLFLPMINYLVIGIYLNAAFPDVPNWVFILATIALVTVLNVIGIVSVVRANFVIIGVQALFIVVFVALGIGKLNGGTVDLAAPFTGDGSVDGVTVLFAGAAILCLSFLGFDSISTLAEEAKDAGRSVPRAIIITTLSAGVIFIGLSWLSQVVYPENDFADVDSAALDVMTAAGGEFLAAFFTAAYIAGATGSALTSQASVSRILYSMGRDGVLPRRFFGRLSARFRTPARATFVVSAVSLLAMVIDLGLLAEMISFGALIAFSVVNLSVIKHYYVDRKERSANQLLSNLILPFIGFSLTVWLWTNLSGSTFIVGGLWMLGGVILLAIVTRGFRQRAPMLDLSEVEATTETDAVSTVRAAV</sequence>
<feature type="transmembrane region" description="Helical" evidence="6">
    <location>
        <begin position="398"/>
        <end position="416"/>
    </location>
</feature>
<keyword evidence="8" id="KW-1185">Reference proteome</keyword>
<feature type="transmembrane region" description="Helical" evidence="6">
    <location>
        <begin position="280"/>
        <end position="299"/>
    </location>
</feature>
<dbReference type="AlphaFoldDB" id="A0A4Q7TSG0"/>
<name>A0A4Q7TSG0_9MICO</name>
<protein>
    <submittedName>
        <fullName evidence="7">Amino acid/polyamine/organocation transporter (APC superfamily)</fullName>
    </submittedName>
</protein>
<feature type="transmembrane region" description="Helical" evidence="6">
    <location>
        <begin position="164"/>
        <end position="182"/>
    </location>
</feature>
<feature type="transmembrane region" description="Helical" evidence="6">
    <location>
        <begin position="242"/>
        <end position="260"/>
    </location>
</feature>
<dbReference type="GO" id="GO:0022857">
    <property type="term" value="F:transmembrane transporter activity"/>
    <property type="evidence" value="ECO:0007669"/>
    <property type="project" value="InterPro"/>
</dbReference>
<feature type="transmembrane region" description="Helical" evidence="6">
    <location>
        <begin position="368"/>
        <end position="386"/>
    </location>
</feature>
<dbReference type="GO" id="GO:0005886">
    <property type="term" value="C:plasma membrane"/>
    <property type="evidence" value="ECO:0007669"/>
    <property type="project" value="UniProtKB-SubCell"/>
</dbReference>
<gene>
    <name evidence="7" type="ORF">EV140_0175</name>
</gene>
<dbReference type="InterPro" id="IPR050367">
    <property type="entry name" value="APC_superfamily"/>
</dbReference>
<evidence type="ECO:0000256" key="6">
    <source>
        <dbReference type="SAM" id="Phobius"/>
    </source>
</evidence>
<feature type="transmembrane region" description="Helical" evidence="6">
    <location>
        <begin position="343"/>
        <end position="362"/>
    </location>
</feature>
<evidence type="ECO:0000256" key="2">
    <source>
        <dbReference type="ARBA" id="ARBA00022475"/>
    </source>
</evidence>
<feature type="transmembrane region" description="Helical" evidence="6">
    <location>
        <begin position="422"/>
        <end position="440"/>
    </location>
</feature>
<evidence type="ECO:0000256" key="4">
    <source>
        <dbReference type="ARBA" id="ARBA00022989"/>
    </source>
</evidence>
<dbReference type="RefSeq" id="WP_130280152.1">
    <property type="nucleotide sequence ID" value="NZ_SGXT01000011.1"/>
</dbReference>
<feature type="transmembrane region" description="Helical" evidence="6">
    <location>
        <begin position="202"/>
        <end position="222"/>
    </location>
</feature>
<keyword evidence="2" id="KW-1003">Cell membrane</keyword>
<dbReference type="PIRSF" id="PIRSF006060">
    <property type="entry name" value="AA_transporter"/>
    <property type="match status" value="1"/>
</dbReference>
<dbReference type="PANTHER" id="PTHR42770:SF8">
    <property type="entry name" value="PUTRESCINE IMPORTER PUUP"/>
    <property type="match status" value="1"/>
</dbReference>